<sequence length="193" mass="21294">MVMYPKTSLSLQCLGRTTVLVQSLICLLAVYALVIKGGKIVIDGCKTISFHDCCLYNTTSGGCHCLSEFDDLQSKSTTSALSYVRFMTYSSLVVVFIGLVILVLTQYIKDDILRTLNLPINILSLVGFFNGISNHLYIVWDHFDFAHLTLAFLALLLAVTVLILQTCLICRYIQPSSESSTAITRAALPRTTP</sequence>
<organism evidence="2 3">
    <name type="scientific">Eleutherodactylus coqui</name>
    <name type="common">Puerto Rican coqui</name>
    <dbReference type="NCBI Taxonomy" id="57060"/>
    <lineage>
        <taxon>Eukaryota</taxon>
        <taxon>Metazoa</taxon>
        <taxon>Chordata</taxon>
        <taxon>Craniata</taxon>
        <taxon>Vertebrata</taxon>
        <taxon>Euteleostomi</taxon>
        <taxon>Amphibia</taxon>
        <taxon>Batrachia</taxon>
        <taxon>Anura</taxon>
        <taxon>Neobatrachia</taxon>
        <taxon>Hyloidea</taxon>
        <taxon>Eleutherodactylidae</taxon>
        <taxon>Eleutherodactylinae</taxon>
        <taxon>Eleutherodactylus</taxon>
        <taxon>Eleutherodactylus</taxon>
    </lineage>
</organism>
<accession>A0A8J6JPW3</accession>
<dbReference type="AlphaFoldDB" id="A0A8J6JPW3"/>
<keyword evidence="1" id="KW-0472">Membrane</keyword>
<dbReference type="Pfam" id="PF14985">
    <property type="entry name" value="TM140"/>
    <property type="match status" value="1"/>
</dbReference>
<feature type="transmembrane region" description="Helical" evidence="1">
    <location>
        <begin position="146"/>
        <end position="170"/>
    </location>
</feature>
<reference evidence="2" key="1">
    <citation type="thesis" date="2020" institute="ProQuest LLC" country="789 East Eisenhower Parkway, Ann Arbor, MI, USA">
        <title>Comparative Genomics and Chromosome Evolution.</title>
        <authorList>
            <person name="Mudd A.B."/>
        </authorList>
    </citation>
    <scope>NUCLEOTIDE SEQUENCE</scope>
    <source>
        <strain evidence="2">HN-11 Male</strain>
        <tissue evidence="2">Kidney and liver</tissue>
    </source>
</reference>
<feature type="transmembrane region" description="Helical" evidence="1">
    <location>
        <begin position="120"/>
        <end position="140"/>
    </location>
</feature>
<dbReference type="InterPro" id="IPR028038">
    <property type="entry name" value="TM140"/>
</dbReference>
<protein>
    <submittedName>
        <fullName evidence="2">Uncharacterized protein</fullName>
    </submittedName>
</protein>
<dbReference type="EMBL" id="WNTK01001299">
    <property type="protein sequence ID" value="KAG9467586.1"/>
    <property type="molecule type" value="Genomic_DNA"/>
</dbReference>
<keyword evidence="1" id="KW-0812">Transmembrane</keyword>
<evidence type="ECO:0000313" key="3">
    <source>
        <dbReference type="Proteomes" id="UP000770717"/>
    </source>
</evidence>
<evidence type="ECO:0000256" key="1">
    <source>
        <dbReference type="SAM" id="Phobius"/>
    </source>
</evidence>
<gene>
    <name evidence="2" type="ORF">GDO78_014665</name>
</gene>
<keyword evidence="1" id="KW-1133">Transmembrane helix</keyword>
<dbReference type="PANTHER" id="PTHR16103:SF0">
    <property type="entry name" value="TRANSMEMBRANE PROTEIN 140"/>
    <property type="match status" value="1"/>
</dbReference>
<name>A0A8J6JPW3_ELECQ</name>
<dbReference type="Proteomes" id="UP000770717">
    <property type="component" value="Unassembled WGS sequence"/>
</dbReference>
<proteinExistence type="predicted"/>
<feature type="transmembrane region" description="Helical" evidence="1">
    <location>
        <begin position="86"/>
        <end position="108"/>
    </location>
</feature>
<dbReference type="OrthoDB" id="9898473at2759"/>
<dbReference type="PANTHER" id="PTHR16103">
    <property type="entry name" value="TRANSMEMBRANE PROTEIN 140"/>
    <property type="match status" value="1"/>
</dbReference>
<comment type="caution">
    <text evidence="2">The sequence shown here is derived from an EMBL/GenBank/DDBJ whole genome shotgun (WGS) entry which is preliminary data.</text>
</comment>
<keyword evidence="3" id="KW-1185">Reference proteome</keyword>
<evidence type="ECO:0000313" key="2">
    <source>
        <dbReference type="EMBL" id="KAG9467586.1"/>
    </source>
</evidence>